<dbReference type="InterPro" id="IPR050665">
    <property type="entry name" value="Cytochrome_P450_Monooxygen"/>
</dbReference>
<dbReference type="InterPro" id="IPR017972">
    <property type="entry name" value="Cyt_P450_CS"/>
</dbReference>
<gene>
    <name evidence="14" type="ORF">QVD17_33136</name>
</gene>
<comment type="cofactor">
    <cofactor evidence="11">
        <name>heme</name>
        <dbReference type="ChEBI" id="CHEBI:30413"/>
    </cofactor>
</comment>
<keyword evidence="15" id="KW-1185">Reference proteome</keyword>
<keyword evidence="8 11" id="KW-0408">Iron</keyword>
<dbReference type="GO" id="GO:0005506">
    <property type="term" value="F:iron ion binding"/>
    <property type="evidence" value="ECO:0007669"/>
    <property type="project" value="InterPro"/>
</dbReference>
<comment type="similarity">
    <text evidence="2 12">Belongs to the cytochrome P450 family.</text>
</comment>
<evidence type="ECO:0000313" key="14">
    <source>
        <dbReference type="EMBL" id="KAK1412136.1"/>
    </source>
</evidence>
<dbReference type="Pfam" id="PF00067">
    <property type="entry name" value="p450"/>
    <property type="match status" value="1"/>
</dbReference>
<dbReference type="FunFam" id="1.10.630.10:FF:000029">
    <property type="entry name" value="Cytochrome P450 734A1"/>
    <property type="match status" value="1"/>
</dbReference>
<keyword evidence="7 12" id="KW-0560">Oxidoreductase</keyword>
<dbReference type="Proteomes" id="UP001229421">
    <property type="component" value="Unassembled WGS sequence"/>
</dbReference>
<dbReference type="PANTHER" id="PTHR24282:SF255">
    <property type="entry name" value="CYTOCHROME P450 72A11-RELATED"/>
    <property type="match status" value="1"/>
</dbReference>
<evidence type="ECO:0000256" key="12">
    <source>
        <dbReference type="RuleBase" id="RU000461"/>
    </source>
</evidence>
<dbReference type="Gene3D" id="1.10.630.10">
    <property type="entry name" value="Cytochrome P450"/>
    <property type="match status" value="1"/>
</dbReference>
<evidence type="ECO:0000256" key="5">
    <source>
        <dbReference type="ARBA" id="ARBA00022723"/>
    </source>
</evidence>
<dbReference type="GO" id="GO:0004497">
    <property type="term" value="F:monooxygenase activity"/>
    <property type="evidence" value="ECO:0007669"/>
    <property type="project" value="UniProtKB-KW"/>
</dbReference>
<keyword evidence="4 13" id="KW-0812">Transmembrane</keyword>
<feature type="binding site" description="axial binding residue" evidence="11">
    <location>
        <position position="461"/>
    </location>
    <ligand>
        <name>heme</name>
        <dbReference type="ChEBI" id="CHEBI:30413"/>
    </ligand>
    <ligandPart>
        <name>Fe</name>
        <dbReference type="ChEBI" id="CHEBI:18248"/>
    </ligandPart>
</feature>
<dbReference type="PRINTS" id="PR00463">
    <property type="entry name" value="EP450I"/>
</dbReference>
<dbReference type="PRINTS" id="PR00385">
    <property type="entry name" value="P450"/>
</dbReference>
<accession>A0AAD8K0L2</accession>
<evidence type="ECO:0000256" key="6">
    <source>
        <dbReference type="ARBA" id="ARBA00022989"/>
    </source>
</evidence>
<evidence type="ECO:0000256" key="4">
    <source>
        <dbReference type="ARBA" id="ARBA00022692"/>
    </source>
</evidence>
<evidence type="ECO:0000256" key="9">
    <source>
        <dbReference type="ARBA" id="ARBA00023033"/>
    </source>
</evidence>
<dbReference type="SUPFAM" id="SSF48264">
    <property type="entry name" value="Cytochrome P450"/>
    <property type="match status" value="1"/>
</dbReference>
<reference evidence="14" key="1">
    <citation type="journal article" date="2023" name="bioRxiv">
        <title>Improved chromosome-level genome assembly for marigold (Tagetes erecta).</title>
        <authorList>
            <person name="Jiang F."/>
            <person name="Yuan L."/>
            <person name="Wang S."/>
            <person name="Wang H."/>
            <person name="Xu D."/>
            <person name="Wang A."/>
            <person name="Fan W."/>
        </authorList>
    </citation>
    <scope>NUCLEOTIDE SEQUENCE</scope>
    <source>
        <strain evidence="14">WSJ</strain>
        <tissue evidence="14">Leaf</tissue>
    </source>
</reference>
<keyword evidence="6 13" id="KW-1133">Transmembrane helix</keyword>
<comment type="caution">
    <text evidence="14">The sequence shown here is derived from an EMBL/GenBank/DDBJ whole genome shotgun (WGS) entry which is preliminary data.</text>
</comment>
<keyword evidence="3 11" id="KW-0349">Heme</keyword>
<dbReference type="InterPro" id="IPR002401">
    <property type="entry name" value="Cyt_P450_E_grp-I"/>
</dbReference>
<evidence type="ECO:0000256" key="2">
    <source>
        <dbReference type="ARBA" id="ARBA00010617"/>
    </source>
</evidence>
<protein>
    <recommendedName>
        <fullName evidence="16">Cytochrome P450</fullName>
    </recommendedName>
</protein>
<dbReference type="GO" id="GO:0016020">
    <property type="term" value="C:membrane"/>
    <property type="evidence" value="ECO:0007669"/>
    <property type="project" value="UniProtKB-SubCell"/>
</dbReference>
<dbReference type="PANTHER" id="PTHR24282">
    <property type="entry name" value="CYTOCHROME P450 FAMILY MEMBER"/>
    <property type="match status" value="1"/>
</dbReference>
<evidence type="ECO:0000313" key="15">
    <source>
        <dbReference type="Proteomes" id="UP001229421"/>
    </source>
</evidence>
<organism evidence="14 15">
    <name type="scientific">Tagetes erecta</name>
    <name type="common">African marigold</name>
    <dbReference type="NCBI Taxonomy" id="13708"/>
    <lineage>
        <taxon>Eukaryota</taxon>
        <taxon>Viridiplantae</taxon>
        <taxon>Streptophyta</taxon>
        <taxon>Embryophyta</taxon>
        <taxon>Tracheophyta</taxon>
        <taxon>Spermatophyta</taxon>
        <taxon>Magnoliopsida</taxon>
        <taxon>eudicotyledons</taxon>
        <taxon>Gunneridae</taxon>
        <taxon>Pentapetalae</taxon>
        <taxon>asterids</taxon>
        <taxon>campanulids</taxon>
        <taxon>Asterales</taxon>
        <taxon>Asteraceae</taxon>
        <taxon>Asteroideae</taxon>
        <taxon>Heliantheae alliance</taxon>
        <taxon>Tageteae</taxon>
        <taxon>Tagetes</taxon>
    </lineage>
</organism>
<dbReference type="AlphaFoldDB" id="A0AAD8K0L2"/>
<dbReference type="GO" id="GO:0016705">
    <property type="term" value="F:oxidoreductase activity, acting on paired donors, with incorporation or reduction of molecular oxygen"/>
    <property type="evidence" value="ECO:0007669"/>
    <property type="project" value="InterPro"/>
</dbReference>
<keyword evidence="10 13" id="KW-0472">Membrane</keyword>
<dbReference type="InterPro" id="IPR036396">
    <property type="entry name" value="Cyt_P450_sf"/>
</dbReference>
<evidence type="ECO:0000256" key="8">
    <source>
        <dbReference type="ARBA" id="ARBA00023004"/>
    </source>
</evidence>
<dbReference type="EMBL" id="JAUHHV010000009">
    <property type="protein sequence ID" value="KAK1412136.1"/>
    <property type="molecule type" value="Genomic_DNA"/>
</dbReference>
<evidence type="ECO:0000256" key="1">
    <source>
        <dbReference type="ARBA" id="ARBA00004370"/>
    </source>
</evidence>
<feature type="transmembrane region" description="Helical" evidence="13">
    <location>
        <begin position="6"/>
        <end position="27"/>
    </location>
</feature>
<evidence type="ECO:0000256" key="3">
    <source>
        <dbReference type="ARBA" id="ARBA00022617"/>
    </source>
</evidence>
<dbReference type="InterPro" id="IPR001128">
    <property type="entry name" value="Cyt_P450"/>
</dbReference>
<evidence type="ECO:0000256" key="13">
    <source>
        <dbReference type="SAM" id="Phobius"/>
    </source>
</evidence>
<name>A0AAD8K0L2_TARER</name>
<evidence type="ECO:0000256" key="7">
    <source>
        <dbReference type="ARBA" id="ARBA00023002"/>
    </source>
</evidence>
<comment type="subcellular location">
    <subcellularLocation>
        <location evidence="1">Membrane</location>
    </subcellularLocation>
</comment>
<sequence length="515" mass="59595">MEIMSLYKWVASSCGGAMVMVVAWSLLKWVWVQPRRLERHLRLQGINGTSYKLLFGDTKEMKQMAKEANQKPINIHDDIIPRLLPFVYKATKTYGKMFFAWFGPTPVMHVLDPALAKDILSRINDFQKLRRTNPYVKLLFQGLIDYEGDKWFKHRKIINPAFHAHKFKYMAPAIHLSCNEMIEKWRKLLGCKHSYELDVFPFLQTLTSDVISRTAFGSNYEEGRKIFDHQKELITLLLEITRHSIYIPGSRFLPTKKNKRINKIDQQVKGSIRDIINKRLMAMKCGEASQHDLLGILLESNQNESQQMSIEDVIEECKLFYFAGQETTSNLLVWSMILLSQHQFWQQQARDEVFSVFGRNKPDIDGLSQLKTVTMILHEVLRIYPAVSSLYRLTNEETKLGKMTLPSETAVTVPVVLLHHDHETWGNDVRDFKPERFSNGVLKATKGQMSYFPFGWGPRICIGQNFAMMEAKIALTMILEHFSFELSPSYVHAPQSIITVQPQFGAHLIIKQVEP</sequence>
<dbReference type="PROSITE" id="PS00086">
    <property type="entry name" value="CYTOCHROME_P450"/>
    <property type="match status" value="1"/>
</dbReference>
<keyword evidence="9 12" id="KW-0503">Monooxygenase</keyword>
<keyword evidence="5 11" id="KW-0479">Metal-binding</keyword>
<proteinExistence type="inferred from homology"/>
<evidence type="ECO:0000256" key="11">
    <source>
        <dbReference type="PIRSR" id="PIRSR602401-1"/>
    </source>
</evidence>
<evidence type="ECO:0008006" key="16">
    <source>
        <dbReference type="Google" id="ProtNLM"/>
    </source>
</evidence>
<evidence type="ECO:0000256" key="10">
    <source>
        <dbReference type="ARBA" id="ARBA00023136"/>
    </source>
</evidence>
<dbReference type="GO" id="GO:0020037">
    <property type="term" value="F:heme binding"/>
    <property type="evidence" value="ECO:0007669"/>
    <property type="project" value="InterPro"/>
</dbReference>